<dbReference type="Gene3D" id="2.120.10.30">
    <property type="entry name" value="TolB, C-terminal domain"/>
    <property type="match status" value="1"/>
</dbReference>
<keyword evidence="1" id="KW-0175">Coiled coil</keyword>
<organism evidence="2 3">
    <name type="scientific">Adineta ricciae</name>
    <name type="common">Rotifer</name>
    <dbReference type="NCBI Taxonomy" id="249248"/>
    <lineage>
        <taxon>Eukaryota</taxon>
        <taxon>Metazoa</taxon>
        <taxon>Spiralia</taxon>
        <taxon>Gnathifera</taxon>
        <taxon>Rotifera</taxon>
        <taxon>Eurotatoria</taxon>
        <taxon>Bdelloidea</taxon>
        <taxon>Adinetida</taxon>
        <taxon>Adinetidae</taxon>
        <taxon>Adineta</taxon>
    </lineage>
</organism>
<evidence type="ECO:0000313" key="3">
    <source>
        <dbReference type="Proteomes" id="UP000663852"/>
    </source>
</evidence>
<reference evidence="2" key="1">
    <citation type="submission" date="2021-02" db="EMBL/GenBank/DDBJ databases">
        <authorList>
            <person name="Nowell W R."/>
        </authorList>
    </citation>
    <scope>NUCLEOTIDE SEQUENCE</scope>
</reference>
<accession>A0A815SLG0</accession>
<gene>
    <name evidence="2" type="ORF">EDS130_LOCUS42248</name>
</gene>
<sequence>MAMAKNTTQCFICRKFKRITFLCKGCPKEFCKKDFPEHQQQLNDQLHFIINDFDQFKQNIKENQINSSFIEQINQWEQNSIRLSKQTAENCRKEVFDYSEKHSNEIEEKFQRLSEEIKEMQREEDFNEFDLENLKEKLNKINQAFYDQSNIFIKENNQGFIKEISIISTINFSHLDNSNSLSIDSFNNLTRQISMNQQKKKKFRQFGRIVAEGNQSYQIYHPHGIFVDQNKNIFIADWVNHHIIEWRSNETQGEIIAGGYGRGNRLDKLDRPTDMIVDDQNHSIIIAD</sequence>
<evidence type="ECO:0000313" key="2">
    <source>
        <dbReference type="EMBL" id="CAF1494846.1"/>
    </source>
</evidence>
<evidence type="ECO:0000256" key="1">
    <source>
        <dbReference type="SAM" id="Coils"/>
    </source>
</evidence>
<dbReference type="OrthoDB" id="10063731at2759"/>
<dbReference type="SUPFAM" id="SSF101898">
    <property type="entry name" value="NHL repeat"/>
    <property type="match status" value="1"/>
</dbReference>
<comment type="caution">
    <text evidence="2">The sequence shown here is derived from an EMBL/GenBank/DDBJ whole genome shotgun (WGS) entry which is preliminary data.</text>
</comment>
<dbReference type="InterPro" id="IPR011042">
    <property type="entry name" value="6-blade_b-propeller_TolB-like"/>
</dbReference>
<dbReference type="EMBL" id="CAJNOJ010000604">
    <property type="protein sequence ID" value="CAF1494846.1"/>
    <property type="molecule type" value="Genomic_DNA"/>
</dbReference>
<feature type="coiled-coil region" evidence="1">
    <location>
        <begin position="103"/>
        <end position="137"/>
    </location>
</feature>
<protein>
    <submittedName>
        <fullName evidence="2">Uncharacterized protein</fullName>
    </submittedName>
</protein>
<proteinExistence type="predicted"/>
<name>A0A815SLG0_ADIRI</name>
<dbReference type="AlphaFoldDB" id="A0A815SLG0"/>
<dbReference type="Proteomes" id="UP000663852">
    <property type="component" value="Unassembled WGS sequence"/>
</dbReference>